<keyword evidence="3" id="KW-0472">Membrane</keyword>
<feature type="compositionally biased region" description="Low complexity" evidence="2">
    <location>
        <begin position="406"/>
        <end position="432"/>
    </location>
</feature>
<feature type="region of interest" description="Disordered" evidence="2">
    <location>
        <begin position="75"/>
        <end position="132"/>
    </location>
</feature>
<feature type="transmembrane region" description="Helical" evidence="3">
    <location>
        <begin position="354"/>
        <end position="383"/>
    </location>
</feature>
<feature type="compositionally biased region" description="Polar residues" evidence="2">
    <location>
        <begin position="11"/>
        <end position="33"/>
    </location>
</feature>
<keyword evidence="3" id="KW-0812">Transmembrane</keyword>
<feature type="region of interest" description="Disordered" evidence="2">
    <location>
        <begin position="392"/>
        <end position="432"/>
    </location>
</feature>
<dbReference type="EMBL" id="BAAANB010000021">
    <property type="protein sequence ID" value="GAA2039245.1"/>
    <property type="molecule type" value="Genomic_DNA"/>
</dbReference>
<feature type="region of interest" description="Disordered" evidence="2">
    <location>
        <begin position="173"/>
        <end position="213"/>
    </location>
</feature>
<organism evidence="5 6">
    <name type="scientific">Terrabacter terrae</name>
    <dbReference type="NCBI Taxonomy" id="318434"/>
    <lineage>
        <taxon>Bacteria</taxon>
        <taxon>Bacillati</taxon>
        <taxon>Actinomycetota</taxon>
        <taxon>Actinomycetes</taxon>
        <taxon>Micrococcales</taxon>
        <taxon>Intrasporangiaceae</taxon>
        <taxon>Terrabacter</taxon>
    </lineage>
</organism>
<dbReference type="RefSeq" id="WP_343993689.1">
    <property type="nucleotide sequence ID" value="NZ_BAAANB010000021.1"/>
</dbReference>
<dbReference type="InterPro" id="IPR025645">
    <property type="entry name" value="DUF4349"/>
</dbReference>
<evidence type="ECO:0000313" key="6">
    <source>
        <dbReference type="Proteomes" id="UP001501285"/>
    </source>
</evidence>
<evidence type="ECO:0000259" key="4">
    <source>
        <dbReference type="Pfam" id="PF14257"/>
    </source>
</evidence>
<dbReference type="Proteomes" id="UP001501285">
    <property type="component" value="Unassembled WGS sequence"/>
</dbReference>
<keyword evidence="3" id="KW-1133">Transmembrane helix</keyword>
<gene>
    <name evidence="5" type="ORF">GCM10009740_34890</name>
</gene>
<dbReference type="Pfam" id="PF14257">
    <property type="entry name" value="DUF4349"/>
    <property type="match status" value="1"/>
</dbReference>
<keyword evidence="6" id="KW-1185">Reference proteome</keyword>
<proteinExistence type="predicted"/>
<evidence type="ECO:0000256" key="3">
    <source>
        <dbReference type="SAM" id="Phobius"/>
    </source>
</evidence>
<keyword evidence="1" id="KW-0175">Coiled coil</keyword>
<feature type="transmembrane region" description="Helical" evidence="3">
    <location>
        <begin position="48"/>
        <end position="67"/>
    </location>
</feature>
<feature type="domain" description="DUF4349" evidence="4">
    <location>
        <begin position="138"/>
        <end position="381"/>
    </location>
</feature>
<feature type="compositionally biased region" description="Low complexity" evidence="2">
    <location>
        <begin position="177"/>
        <end position="207"/>
    </location>
</feature>
<comment type="caution">
    <text evidence="5">The sequence shown here is derived from an EMBL/GenBank/DDBJ whole genome shotgun (WGS) entry which is preliminary data.</text>
</comment>
<feature type="region of interest" description="Disordered" evidence="2">
    <location>
        <begin position="1"/>
        <end position="40"/>
    </location>
</feature>
<protein>
    <recommendedName>
        <fullName evidence="4">DUF4349 domain-containing protein</fullName>
    </recommendedName>
</protein>
<feature type="compositionally biased region" description="Low complexity" evidence="2">
    <location>
        <begin position="78"/>
        <end position="132"/>
    </location>
</feature>
<evidence type="ECO:0000256" key="2">
    <source>
        <dbReference type="SAM" id="MobiDB-lite"/>
    </source>
</evidence>
<evidence type="ECO:0000256" key="1">
    <source>
        <dbReference type="SAM" id="Coils"/>
    </source>
</evidence>
<accession>A0ABP5G4A4</accession>
<reference evidence="6" key="1">
    <citation type="journal article" date="2019" name="Int. J. Syst. Evol. Microbiol.">
        <title>The Global Catalogue of Microorganisms (GCM) 10K type strain sequencing project: providing services to taxonomists for standard genome sequencing and annotation.</title>
        <authorList>
            <consortium name="The Broad Institute Genomics Platform"/>
            <consortium name="The Broad Institute Genome Sequencing Center for Infectious Disease"/>
            <person name="Wu L."/>
            <person name="Ma J."/>
        </authorList>
    </citation>
    <scope>NUCLEOTIDE SEQUENCE [LARGE SCALE GENOMIC DNA]</scope>
    <source>
        <strain evidence="6">JCM 14283</strain>
    </source>
</reference>
<name>A0ABP5G4A4_9MICO</name>
<feature type="coiled-coil region" evidence="1">
    <location>
        <begin position="289"/>
        <end position="316"/>
    </location>
</feature>
<sequence>MTALSHLPRDTSATAADSSPTESPGQSSPQSSARPFLRASRAPSTRRLVIAAGSAVVLLGLAIPLGLRGVTGGSVRPSADAGVAADRGAPARAGSGSAGAAISPSAPSVPSGSGASKEGAQSPSASAGAGDSVVVGPKIARTAWLGLKVSDLAGAAARARVVATDAGGQVTSENVVTSIDPTGGPTGGPVDSSPSGVTGSSGTQPPSHSTESLQEVGVDQARMVLNVPAKALDEVLTQLSRLGTVSYRSSQSEDVTDTYVDTRARIQPMRDGIDRVRALLAKATDLQQIITLESELTRRQAELDSLTQRLAQLDAMTTTSDVTVSLWTATTTAPTPAPSGNGLATGLRSAWDSLLGSLTVVLTGLAALLPWLLVLVPLGLLALRLWRRRGAGAAPAASPSSPPTVPTVSAPASGGTASTGTSSTSGTSDPRQ</sequence>
<evidence type="ECO:0000313" key="5">
    <source>
        <dbReference type="EMBL" id="GAA2039245.1"/>
    </source>
</evidence>